<keyword evidence="2" id="KW-1185">Reference proteome</keyword>
<gene>
    <name evidence="1" type="ORF">NQF86_08375</name>
</gene>
<reference evidence="1" key="1">
    <citation type="submission" date="2022-07" db="EMBL/GenBank/DDBJ databases">
        <title>Bombella genomes.</title>
        <authorList>
            <person name="Harer L."/>
            <person name="Styblova S."/>
            <person name="Ehrmann M."/>
        </authorList>
    </citation>
    <scope>NUCLEOTIDE SEQUENCE</scope>
    <source>
        <strain evidence="1">TMW 2.2543</strain>
    </source>
</reference>
<dbReference type="Gene3D" id="1.10.30.50">
    <property type="match status" value="1"/>
</dbReference>
<evidence type="ECO:0000313" key="1">
    <source>
        <dbReference type="EMBL" id="MCX5618673.1"/>
    </source>
</evidence>
<dbReference type="RefSeq" id="WP_266117183.1">
    <property type="nucleotide sequence ID" value="NZ_JANIDY010000004.1"/>
</dbReference>
<organism evidence="1 2">
    <name type="scientific">Bombella pluederhausensis</name>
    <dbReference type="NCBI Taxonomy" id="2967336"/>
    <lineage>
        <taxon>Bacteria</taxon>
        <taxon>Pseudomonadati</taxon>
        <taxon>Pseudomonadota</taxon>
        <taxon>Alphaproteobacteria</taxon>
        <taxon>Acetobacterales</taxon>
        <taxon>Acetobacteraceae</taxon>
        <taxon>Bombella</taxon>
    </lineage>
</organism>
<proteinExistence type="predicted"/>
<evidence type="ECO:0008006" key="3">
    <source>
        <dbReference type="Google" id="ProtNLM"/>
    </source>
</evidence>
<accession>A0ABT3WM01</accession>
<sequence length="486" mass="55911">MKFGQKRGGKIPGKTLYALPRRKVTRTSGFSVHEDTSGGEFRRHNEEIYSLAKGEKIEVKFQINCPKIGDILGFGLWFWCTNGIEVQLINFKKQYTLTNFDSQSWNKAGSIWRSRVSAPIDIHFILKATEAGQVALYNPLCGRVVHKHYEGAPEKLMKNMFETAPEAIFVDGEDTIIEKILPDSSGAEKHEIILKSCNRCGRYLPINIGGENGQNERNHLSFTNHCVAAHRLPCSHTNFGMLRNIDDPNDIINLNYGFQLECRFCKKFEVNAAHNPQRSPGQMKEDGARRRAFELLLRELYEGSAQMLYRHHFKSELADDIWKKFDRKCFNCSTTLPTARAMHLDHTRPLAYLWPLDETATALCKSCNSLKRDRMPSEFYIKPGQIELLAKITNIPLHELSDPKPNEKALEMILDRKEWLFSTFLMREEMVKERDGKITGEIVVKSLQRALVKSPTYKTVDLQAEYEARRTQYLIKKNILENPPEL</sequence>
<dbReference type="Proteomes" id="UP001165576">
    <property type="component" value="Unassembled WGS sequence"/>
</dbReference>
<evidence type="ECO:0000313" key="2">
    <source>
        <dbReference type="Proteomes" id="UP001165576"/>
    </source>
</evidence>
<dbReference type="EMBL" id="JANIDY010000004">
    <property type="protein sequence ID" value="MCX5618673.1"/>
    <property type="molecule type" value="Genomic_DNA"/>
</dbReference>
<comment type="caution">
    <text evidence="1">The sequence shown here is derived from an EMBL/GenBank/DDBJ whole genome shotgun (WGS) entry which is preliminary data.</text>
</comment>
<protein>
    <recommendedName>
        <fullName evidence="3">HNH endonuclease</fullName>
    </recommendedName>
</protein>
<name>A0ABT3WM01_9PROT</name>